<evidence type="ECO:0000313" key="2">
    <source>
        <dbReference type="Proteomes" id="UP000093199"/>
    </source>
</evidence>
<dbReference type="RefSeq" id="WP_066542269.1">
    <property type="nucleotide sequence ID" value="NZ_MASJ01000001.1"/>
</dbReference>
<dbReference type="STRING" id="33978.A6M13_01110"/>
<protein>
    <submittedName>
        <fullName evidence="1">Uncharacterized protein</fullName>
    </submittedName>
</protein>
<dbReference type="AlphaFoldDB" id="A0A1C0YMS9"/>
<evidence type="ECO:0000313" key="1">
    <source>
        <dbReference type="EMBL" id="OCS88475.1"/>
    </source>
</evidence>
<reference evidence="1 2" key="1">
    <citation type="submission" date="2016-07" db="EMBL/GenBank/DDBJ databases">
        <title>Caryophanon tenue genome sequencing.</title>
        <authorList>
            <person name="Verma A."/>
            <person name="Pal Y."/>
            <person name="Krishnamurthi S."/>
        </authorList>
    </citation>
    <scope>NUCLEOTIDE SEQUENCE [LARGE SCALE GENOMIC DNA]</scope>
    <source>
        <strain evidence="1 2">DSM 14152</strain>
    </source>
</reference>
<dbReference type="OrthoDB" id="2454090at2"/>
<name>A0A1C0YMS9_9BACL</name>
<gene>
    <name evidence="1" type="ORF">A6M13_01110</name>
</gene>
<dbReference type="EMBL" id="MASJ01000001">
    <property type="protein sequence ID" value="OCS88475.1"/>
    <property type="molecule type" value="Genomic_DNA"/>
</dbReference>
<keyword evidence="2" id="KW-1185">Reference proteome</keyword>
<accession>A0A1C0YMS9</accession>
<dbReference type="Proteomes" id="UP000093199">
    <property type="component" value="Unassembled WGS sequence"/>
</dbReference>
<comment type="caution">
    <text evidence="1">The sequence shown here is derived from an EMBL/GenBank/DDBJ whole genome shotgun (WGS) entry which is preliminary data.</text>
</comment>
<proteinExistence type="predicted"/>
<organism evidence="1 2">
    <name type="scientific">Caryophanon tenue</name>
    <dbReference type="NCBI Taxonomy" id="33978"/>
    <lineage>
        <taxon>Bacteria</taxon>
        <taxon>Bacillati</taxon>
        <taxon>Bacillota</taxon>
        <taxon>Bacilli</taxon>
        <taxon>Bacillales</taxon>
        <taxon>Caryophanaceae</taxon>
        <taxon>Caryophanon</taxon>
    </lineage>
</organism>
<sequence length="124" mass="15218">METMPKLIYNGLNMMDEMGVVQITFDTTANRIHVLDKQYVCEPAYDYQKKAYTFSDETFACAKVLFHKKYILIDIINFEEWIKKVDWVFYSNKSVILRYVDARWYEYNWKSQQSFLYKNYQWKH</sequence>